<gene>
    <name evidence="2" type="ORF">PRZ48_012969</name>
</gene>
<feature type="domain" description="SnoaL-like" evidence="1">
    <location>
        <begin position="3"/>
        <end position="94"/>
    </location>
</feature>
<dbReference type="InterPro" id="IPR037401">
    <property type="entry name" value="SnoaL-like"/>
</dbReference>
<dbReference type="EMBL" id="JAXOVC010000011">
    <property type="protein sequence ID" value="KAK4495701.1"/>
    <property type="molecule type" value="Genomic_DNA"/>
</dbReference>
<protein>
    <recommendedName>
        <fullName evidence="1">SnoaL-like domain-containing protein</fullName>
    </recommendedName>
</protein>
<evidence type="ECO:0000259" key="1">
    <source>
        <dbReference type="Pfam" id="PF13577"/>
    </source>
</evidence>
<keyword evidence="3" id="KW-1185">Reference proteome</keyword>
<organism evidence="2 3">
    <name type="scientific">Zasmidium cellare</name>
    <name type="common">Wine cellar mold</name>
    <name type="synonym">Racodium cellare</name>
    <dbReference type="NCBI Taxonomy" id="395010"/>
    <lineage>
        <taxon>Eukaryota</taxon>
        <taxon>Fungi</taxon>
        <taxon>Dikarya</taxon>
        <taxon>Ascomycota</taxon>
        <taxon>Pezizomycotina</taxon>
        <taxon>Dothideomycetes</taxon>
        <taxon>Dothideomycetidae</taxon>
        <taxon>Mycosphaerellales</taxon>
        <taxon>Mycosphaerellaceae</taxon>
        <taxon>Zasmidium</taxon>
    </lineage>
</organism>
<proteinExistence type="predicted"/>
<dbReference type="Proteomes" id="UP001305779">
    <property type="component" value="Unassembled WGS sequence"/>
</dbReference>
<evidence type="ECO:0000313" key="3">
    <source>
        <dbReference type="Proteomes" id="UP001305779"/>
    </source>
</evidence>
<dbReference type="SUPFAM" id="SSF54427">
    <property type="entry name" value="NTF2-like"/>
    <property type="match status" value="1"/>
</dbReference>
<comment type="caution">
    <text evidence="2">The sequence shown here is derived from an EMBL/GenBank/DDBJ whole genome shotgun (WGS) entry which is preliminary data.</text>
</comment>
<dbReference type="Pfam" id="PF13577">
    <property type="entry name" value="SnoaL_4"/>
    <property type="match status" value="1"/>
</dbReference>
<name>A0ABR0E3B6_ZASCE</name>
<reference evidence="2 3" key="1">
    <citation type="journal article" date="2023" name="G3 (Bethesda)">
        <title>A chromosome-level genome assembly of Zasmidium syzygii isolated from banana leaves.</title>
        <authorList>
            <person name="van Westerhoven A.C."/>
            <person name="Mehrabi R."/>
            <person name="Talebi R."/>
            <person name="Steentjes M.B.F."/>
            <person name="Corcolon B."/>
            <person name="Chong P.A."/>
            <person name="Kema G.H.J."/>
            <person name="Seidl M.F."/>
        </authorList>
    </citation>
    <scope>NUCLEOTIDE SEQUENCE [LARGE SCALE GENOMIC DNA]</scope>
    <source>
        <strain evidence="2 3">P124</strain>
    </source>
</reference>
<dbReference type="Gene3D" id="3.10.450.50">
    <property type="match status" value="1"/>
</dbReference>
<accession>A0ABR0E3B6</accession>
<sequence length="106" mass="11443">MESLHAKDSIHTLLHTLAYAEDDLDREALLSLFLPNTPFTLDLSSHLASLPPIDSTPQQLWESAYQHLAGFTATQHMLGNILITFEGEGAGGRGAGERDGAWDLGG</sequence>
<dbReference type="InterPro" id="IPR032710">
    <property type="entry name" value="NTF2-like_dom_sf"/>
</dbReference>
<evidence type="ECO:0000313" key="2">
    <source>
        <dbReference type="EMBL" id="KAK4495701.1"/>
    </source>
</evidence>